<feature type="chain" id="PRO_5040510875" description="DUF4773 domain-containing protein" evidence="2">
    <location>
        <begin position="20"/>
        <end position="251"/>
    </location>
</feature>
<dbReference type="OrthoDB" id="6590335at2759"/>
<dbReference type="Pfam" id="PF15998">
    <property type="entry name" value="DUF4773"/>
    <property type="match status" value="1"/>
</dbReference>
<dbReference type="EMBL" id="WJQU01000002">
    <property type="protein sequence ID" value="KAJ6643146.1"/>
    <property type="molecule type" value="Genomic_DNA"/>
</dbReference>
<feature type="compositionally biased region" description="Acidic residues" evidence="1">
    <location>
        <begin position="182"/>
        <end position="191"/>
    </location>
</feature>
<keyword evidence="5" id="KW-1185">Reference proteome</keyword>
<evidence type="ECO:0000313" key="4">
    <source>
        <dbReference type="EMBL" id="KAJ6643146.1"/>
    </source>
</evidence>
<evidence type="ECO:0000256" key="1">
    <source>
        <dbReference type="SAM" id="MobiDB-lite"/>
    </source>
</evidence>
<feature type="signal peptide" evidence="2">
    <location>
        <begin position="1"/>
        <end position="19"/>
    </location>
</feature>
<name>A0A9Q0N592_9DIPT</name>
<reference evidence="4" key="1">
    <citation type="submission" date="2022-07" db="EMBL/GenBank/DDBJ databases">
        <authorList>
            <person name="Trinca V."/>
            <person name="Uliana J.V.C."/>
            <person name="Torres T.T."/>
            <person name="Ward R.J."/>
            <person name="Monesi N."/>
        </authorList>
    </citation>
    <scope>NUCLEOTIDE SEQUENCE</scope>
    <source>
        <strain evidence="4">HSMRA1968</strain>
        <tissue evidence="4">Whole embryos</tissue>
    </source>
</reference>
<evidence type="ECO:0000259" key="3">
    <source>
        <dbReference type="Pfam" id="PF15998"/>
    </source>
</evidence>
<keyword evidence="2" id="KW-0732">Signal</keyword>
<proteinExistence type="predicted"/>
<dbReference type="InterPro" id="IPR031941">
    <property type="entry name" value="DUF4773"/>
</dbReference>
<protein>
    <recommendedName>
        <fullName evidence="3">DUF4773 domain-containing protein</fullName>
    </recommendedName>
</protein>
<feature type="domain" description="DUF4773" evidence="3">
    <location>
        <begin position="40"/>
        <end position="156"/>
    </location>
</feature>
<gene>
    <name evidence="4" type="ORF">Bhyg_08102</name>
</gene>
<feature type="region of interest" description="Disordered" evidence="1">
    <location>
        <begin position="169"/>
        <end position="200"/>
    </location>
</feature>
<dbReference type="Proteomes" id="UP001151699">
    <property type="component" value="Chromosome B"/>
</dbReference>
<dbReference type="PANTHER" id="PTHR36299:SF2">
    <property type="entry name" value="DUF4773 DOMAIN-CONTAINING PROTEIN"/>
    <property type="match status" value="1"/>
</dbReference>
<dbReference type="AlphaFoldDB" id="A0A9Q0N592"/>
<evidence type="ECO:0000256" key="2">
    <source>
        <dbReference type="SAM" id="SignalP"/>
    </source>
</evidence>
<accession>A0A9Q0N592</accession>
<dbReference type="PANTHER" id="PTHR36299">
    <property type="entry name" value="AGAP008005-PA"/>
    <property type="match status" value="1"/>
</dbReference>
<sequence length="251" mass="27065">MKKILVVLILTNIIALALSASIFDYLTNDPQSRDSESKKNCLCNGPSCICCLDFNMSFIDLGGPGCVRMNYISAEEGIAINVSYGSSLLHSQTVKGPDPAPTCLNIFTQLAQMCARFSELLPTDDGLRGCINLEPMLLGETQLELPVGCFKMGPNGMEIIESSVQVINEQQPKDPNAQPPEAENEDDEDNTTETNVDSDTIAGYNTADILEAVNASAEEGIALISNWLGLGGNKSQNETVAEQNLQTNQQQ</sequence>
<evidence type="ECO:0000313" key="5">
    <source>
        <dbReference type="Proteomes" id="UP001151699"/>
    </source>
</evidence>
<comment type="caution">
    <text evidence="4">The sequence shown here is derived from an EMBL/GenBank/DDBJ whole genome shotgun (WGS) entry which is preliminary data.</text>
</comment>
<organism evidence="4 5">
    <name type="scientific">Pseudolycoriella hygida</name>
    <dbReference type="NCBI Taxonomy" id="35572"/>
    <lineage>
        <taxon>Eukaryota</taxon>
        <taxon>Metazoa</taxon>
        <taxon>Ecdysozoa</taxon>
        <taxon>Arthropoda</taxon>
        <taxon>Hexapoda</taxon>
        <taxon>Insecta</taxon>
        <taxon>Pterygota</taxon>
        <taxon>Neoptera</taxon>
        <taxon>Endopterygota</taxon>
        <taxon>Diptera</taxon>
        <taxon>Nematocera</taxon>
        <taxon>Sciaroidea</taxon>
        <taxon>Sciaridae</taxon>
        <taxon>Pseudolycoriella</taxon>
    </lineage>
</organism>